<name>A0A0F8UGF8_9EURO</name>
<keyword evidence="4" id="KW-1185">Reference proteome</keyword>
<sequence length="313" mass="36492">MNRDGPFPERPVANQTRSIIQTWQHEDAVVLKYKSKVYARQQLALSIRRLLPNLELSDFVIVCGEKSFRCHKVIICVQSLVVKEYCRTPLQALRIRFHPLVVQMMLEYLYTCNYHFYLDYNFPTRFQAEGQTVPADYVDRLDCCELSFHLQMHILATRLRIVGLKYLSTYKVLEVLYRSSFATVLPRFAREVYKLITRKNAMMRRAVVGYATRVLGGARSRNHFDRRFPSYILQELPEFAFDLGVECLDQFGSRPSHEQRRNIMTLQLHTYTRSSRTPSPRPSKHPEAEAETQPGVLMKGEKIFVCEDNQGAG</sequence>
<dbReference type="CDD" id="cd18186">
    <property type="entry name" value="BTB_POZ_ZBTB_KLHL-like"/>
    <property type="match status" value="1"/>
</dbReference>
<dbReference type="OrthoDB" id="6359816at2759"/>
<comment type="caution">
    <text evidence="3">The sequence shown here is derived from an EMBL/GenBank/DDBJ whole genome shotgun (WGS) entry which is preliminary data.</text>
</comment>
<dbReference type="PANTHER" id="PTHR47843">
    <property type="entry name" value="BTB DOMAIN-CONTAINING PROTEIN-RELATED"/>
    <property type="match status" value="1"/>
</dbReference>
<evidence type="ECO:0000256" key="1">
    <source>
        <dbReference type="SAM" id="MobiDB-lite"/>
    </source>
</evidence>
<accession>A0A0F8UGF8</accession>
<dbReference type="Pfam" id="PF00651">
    <property type="entry name" value="BTB"/>
    <property type="match status" value="1"/>
</dbReference>
<dbReference type="PANTHER" id="PTHR47843:SF5">
    <property type="entry name" value="BTB_POZ DOMAIN PROTEIN"/>
    <property type="match status" value="1"/>
</dbReference>
<evidence type="ECO:0000259" key="2">
    <source>
        <dbReference type="PROSITE" id="PS50097"/>
    </source>
</evidence>
<dbReference type="AlphaFoldDB" id="A0A0F8UGF8"/>
<gene>
    <name evidence="3" type="ORF">AOCH_000583</name>
</gene>
<dbReference type="SUPFAM" id="SSF54695">
    <property type="entry name" value="POZ domain"/>
    <property type="match status" value="1"/>
</dbReference>
<evidence type="ECO:0000313" key="3">
    <source>
        <dbReference type="EMBL" id="KKK18754.1"/>
    </source>
</evidence>
<dbReference type="InterPro" id="IPR011333">
    <property type="entry name" value="SKP1/BTB/POZ_sf"/>
</dbReference>
<dbReference type="Gene3D" id="3.30.710.10">
    <property type="entry name" value="Potassium Channel Kv1.1, Chain A"/>
    <property type="match status" value="1"/>
</dbReference>
<evidence type="ECO:0000313" key="4">
    <source>
        <dbReference type="Proteomes" id="UP000034947"/>
    </source>
</evidence>
<dbReference type="VEuPathDB" id="FungiDB:P175DRAFT_0437450"/>
<dbReference type="EMBL" id="JYKN01001845">
    <property type="protein sequence ID" value="KKK18754.1"/>
    <property type="molecule type" value="Genomic_DNA"/>
</dbReference>
<protein>
    <recommendedName>
        <fullName evidence="2">BTB domain-containing protein</fullName>
    </recommendedName>
</protein>
<reference evidence="3 4" key="1">
    <citation type="submission" date="2015-02" db="EMBL/GenBank/DDBJ databases">
        <title>Draft Genome Sequences of Two Closely-Related Aflatoxigenic Aspergillus Species Obtained from the Cote d'Ivoire.</title>
        <authorList>
            <person name="Moore G.G."/>
            <person name="Beltz S.B."/>
            <person name="Mack B.M."/>
        </authorList>
    </citation>
    <scope>NUCLEOTIDE SEQUENCE [LARGE SCALE GENOMIC DNA]</scope>
    <source>
        <strain evidence="3 4">SRRC1432</strain>
    </source>
</reference>
<feature type="region of interest" description="Disordered" evidence="1">
    <location>
        <begin position="271"/>
        <end position="296"/>
    </location>
</feature>
<dbReference type="PROSITE" id="PS50097">
    <property type="entry name" value="BTB"/>
    <property type="match status" value="1"/>
</dbReference>
<feature type="domain" description="BTB" evidence="2">
    <location>
        <begin position="57"/>
        <end position="111"/>
    </location>
</feature>
<dbReference type="InterPro" id="IPR000210">
    <property type="entry name" value="BTB/POZ_dom"/>
</dbReference>
<organism evidence="3 4">
    <name type="scientific">Aspergillus ochraceoroseus</name>
    <dbReference type="NCBI Taxonomy" id="138278"/>
    <lineage>
        <taxon>Eukaryota</taxon>
        <taxon>Fungi</taxon>
        <taxon>Dikarya</taxon>
        <taxon>Ascomycota</taxon>
        <taxon>Pezizomycotina</taxon>
        <taxon>Eurotiomycetes</taxon>
        <taxon>Eurotiomycetidae</taxon>
        <taxon>Eurotiales</taxon>
        <taxon>Aspergillaceae</taxon>
        <taxon>Aspergillus</taxon>
        <taxon>Aspergillus subgen. Nidulantes</taxon>
    </lineage>
</organism>
<dbReference type="Proteomes" id="UP000034947">
    <property type="component" value="Unassembled WGS sequence"/>
</dbReference>
<proteinExistence type="predicted"/>